<feature type="compositionally biased region" description="Pro residues" evidence="8">
    <location>
        <begin position="238"/>
        <end position="251"/>
    </location>
</feature>
<dbReference type="AlphaFoldDB" id="A0A9L0TEP6"/>
<dbReference type="GO" id="GO:0005743">
    <property type="term" value="C:mitochondrial inner membrane"/>
    <property type="evidence" value="ECO:0007669"/>
    <property type="project" value="UniProtKB-ARBA"/>
</dbReference>
<dbReference type="GeneTree" id="ENSGT00390000006493"/>
<protein>
    <recommendedName>
        <fullName evidence="7">Large ribosomal subunit protein mL66</fullName>
    </recommendedName>
</protein>
<proteinExistence type="inferred from homology"/>
<feature type="compositionally biased region" description="Low complexity" evidence="8">
    <location>
        <begin position="252"/>
        <end position="267"/>
    </location>
</feature>
<evidence type="ECO:0000256" key="1">
    <source>
        <dbReference type="ARBA" id="ARBA00004173"/>
    </source>
</evidence>
<dbReference type="Proteomes" id="UP000002281">
    <property type="component" value="Chromosome 20"/>
</dbReference>
<evidence type="ECO:0000256" key="2">
    <source>
        <dbReference type="ARBA" id="ARBA00022946"/>
    </source>
</evidence>
<gene>
    <name evidence="9" type="primary">MRPS18A</name>
</gene>
<dbReference type="Pfam" id="PF01084">
    <property type="entry name" value="Ribosomal_S18"/>
    <property type="match status" value="1"/>
</dbReference>
<dbReference type="GO" id="GO:0006412">
    <property type="term" value="P:translation"/>
    <property type="evidence" value="ECO:0007669"/>
    <property type="project" value="InterPro"/>
</dbReference>
<evidence type="ECO:0000256" key="3">
    <source>
        <dbReference type="ARBA" id="ARBA00022980"/>
    </source>
</evidence>
<dbReference type="InterPro" id="IPR001648">
    <property type="entry name" value="Ribosomal_bS18"/>
</dbReference>
<keyword evidence="10" id="KW-1185">Reference proteome</keyword>
<evidence type="ECO:0000313" key="10">
    <source>
        <dbReference type="Proteomes" id="UP000002281"/>
    </source>
</evidence>
<reference evidence="9" key="3">
    <citation type="submission" date="2025-09" db="UniProtKB">
        <authorList>
            <consortium name="Ensembl"/>
        </authorList>
    </citation>
    <scope>IDENTIFICATION</scope>
    <source>
        <strain evidence="9">Thoroughbred</strain>
    </source>
</reference>
<dbReference type="GO" id="GO:0005840">
    <property type="term" value="C:ribosome"/>
    <property type="evidence" value="ECO:0007669"/>
    <property type="project" value="UniProtKB-KW"/>
</dbReference>
<evidence type="ECO:0000256" key="8">
    <source>
        <dbReference type="SAM" id="MobiDB-lite"/>
    </source>
</evidence>
<comment type="similarity">
    <text evidence="6">Belongs to the bacterial ribosomal protein bS18 family. Mitochondrion-specific ribosomal protein mL66 subfamily.</text>
</comment>
<dbReference type="FunFam" id="4.10.640.10:FF:000011">
    <property type="entry name" value="28S ribosomal protein S18a, mitochondrial"/>
    <property type="match status" value="1"/>
</dbReference>
<evidence type="ECO:0000313" key="9">
    <source>
        <dbReference type="Ensembl" id="ENSECAP00000086727.1"/>
    </source>
</evidence>
<feature type="region of interest" description="Disordered" evidence="8">
    <location>
        <begin position="238"/>
        <end position="333"/>
    </location>
</feature>
<keyword evidence="3" id="KW-0689">Ribosomal protein</keyword>
<reference evidence="9 10" key="1">
    <citation type="journal article" date="2009" name="Science">
        <title>Genome sequence, comparative analysis, and population genetics of the domestic horse.</title>
        <authorList>
            <consortium name="Broad Institute Genome Sequencing Platform"/>
            <consortium name="Broad Institute Whole Genome Assembly Team"/>
            <person name="Wade C.M."/>
            <person name="Giulotto E."/>
            <person name="Sigurdsson S."/>
            <person name="Zoli M."/>
            <person name="Gnerre S."/>
            <person name="Imsland F."/>
            <person name="Lear T.L."/>
            <person name="Adelson D.L."/>
            <person name="Bailey E."/>
            <person name="Bellone R.R."/>
            <person name="Bloecker H."/>
            <person name="Distl O."/>
            <person name="Edgar R.C."/>
            <person name="Garber M."/>
            <person name="Leeb T."/>
            <person name="Mauceli E."/>
            <person name="MacLeod J.N."/>
            <person name="Penedo M.C.T."/>
            <person name="Raison J.M."/>
            <person name="Sharpe T."/>
            <person name="Vogel J."/>
            <person name="Andersson L."/>
            <person name="Antczak D.F."/>
            <person name="Biagi T."/>
            <person name="Binns M.M."/>
            <person name="Chowdhary B.P."/>
            <person name="Coleman S.J."/>
            <person name="Della Valle G."/>
            <person name="Fryc S."/>
            <person name="Guerin G."/>
            <person name="Hasegawa T."/>
            <person name="Hill E.W."/>
            <person name="Jurka J."/>
            <person name="Kiialainen A."/>
            <person name="Lindgren G."/>
            <person name="Liu J."/>
            <person name="Magnani E."/>
            <person name="Mickelson J.R."/>
            <person name="Murray J."/>
            <person name="Nergadze S.G."/>
            <person name="Onofrio R."/>
            <person name="Pedroni S."/>
            <person name="Piras M.F."/>
            <person name="Raudsepp T."/>
            <person name="Rocchi M."/>
            <person name="Roeed K.H."/>
            <person name="Ryder O.A."/>
            <person name="Searle S."/>
            <person name="Skow L."/>
            <person name="Swinburne J.E."/>
            <person name="Syvaenen A.C."/>
            <person name="Tozaki T."/>
            <person name="Valberg S.J."/>
            <person name="Vaudin M."/>
            <person name="White J.R."/>
            <person name="Zody M.C."/>
            <person name="Lander E.S."/>
            <person name="Lindblad-Toh K."/>
        </authorList>
    </citation>
    <scope>NUCLEOTIDE SEQUENCE [LARGE SCALE GENOMIC DNA]</scope>
    <source>
        <strain evidence="9 10">Thoroughbred</strain>
    </source>
</reference>
<accession>A0A9L0TEP6</accession>
<dbReference type="SUPFAM" id="SSF46911">
    <property type="entry name" value="Ribosomal protein S18"/>
    <property type="match status" value="1"/>
</dbReference>
<dbReference type="PANTHER" id="PTHR13479">
    <property type="entry name" value="30S RIBOSOMAL PROTEIN S18"/>
    <property type="match status" value="1"/>
</dbReference>
<keyword evidence="4" id="KW-0496">Mitochondrion</keyword>
<dbReference type="GO" id="GO:1990904">
    <property type="term" value="C:ribonucleoprotein complex"/>
    <property type="evidence" value="ECO:0007669"/>
    <property type="project" value="UniProtKB-KW"/>
</dbReference>
<sequence>MAALNVLVTGCGRLFRGLVGLPAANGWARPAARGFREVVEIQEGKTTIIEGRITETPQESPLPPNPSGQCPICRWNLKHKYGYEDVLLLSQFIRPHGGMLPRRITGLCQEEHRKIEECVKMAHRAGLLPNHRPRLPEGFIPKSKPQLNRAPPAVSQQPTTTPLTMLLDPLPNSTTPPPPPGLLTLLQTELFGMPAPALAGTWLLLQVAILQELSPFSASVLGGASVINPLASKFPLHSPHPLPRARPPRAPPSCTSPTTSPAPQTLLCAQVPFNPQPSRSVPGPAPQPFPIPSSSDPVQPRPPPRRPRPSRPPLALPSASRGGLGPPGRCLHL</sequence>
<evidence type="ECO:0000256" key="5">
    <source>
        <dbReference type="ARBA" id="ARBA00023274"/>
    </source>
</evidence>
<keyword evidence="2" id="KW-0809">Transit peptide</keyword>
<organism evidence="9 10">
    <name type="scientific">Equus caballus</name>
    <name type="common">Horse</name>
    <dbReference type="NCBI Taxonomy" id="9796"/>
    <lineage>
        <taxon>Eukaryota</taxon>
        <taxon>Metazoa</taxon>
        <taxon>Chordata</taxon>
        <taxon>Craniata</taxon>
        <taxon>Vertebrata</taxon>
        <taxon>Euteleostomi</taxon>
        <taxon>Mammalia</taxon>
        <taxon>Eutheria</taxon>
        <taxon>Laurasiatheria</taxon>
        <taxon>Perissodactyla</taxon>
        <taxon>Equidae</taxon>
        <taxon>Equus</taxon>
    </lineage>
</organism>
<comment type="subcellular location">
    <subcellularLocation>
        <location evidence="1">Mitochondrion</location>
    </subcellularLocation>
</comment>
<dbReference type="InterPro" id="IPR036870">
    <property type="entry name" value="Ribosomal_bS18_sf"/>
</dbReference>
<keyword evidence="5" id="KW-0687">Ribonucleoprotein</keyword>
<reference evidence="9" key="2">
    <citation type="submission" date="2025-08" db="UniProtKB">
        <authorList>
            <consortium name="Ensembl"/>
        </authorList>
    </citation>
    <scope>IDENTIFICATION</scope>
    <source>
        <strain evidence="9">Thoroughbred</strain>
    </source>
</reference>
<evidence type="ECO:0000256" key="6">
    <source>
        <dbReference type="ARBA" id="ARBA00061060"/>
    </source>
</evidence>
<dbReference type="Ensembl" id="ENSECAT00000104751.1">
    <property type="protein sequence ID" value="ENSECAP00000086727.1"/>
    <property type="gene ID" value="ENSECAG00000004870.4"/>
</dbReference>
<evidence type="ECO:0000256" key="4">
    <source>
        <dbReference type="ARBA" id="ARBA00023128"/>
    </source>
</evidence>
<dbReference type="GO" id="GO:0003735">
    <property type="term" value="F:structural constituent of ribosome"/>
    <property type="evidence" value="ECO:0007669"/>
    <property type="project" value="InterPro"/>
</dbReference>
<name>A0A9L0TEP6_HORSE</name>
<dbReference type="Gene3D" id="4.10.640.10">
    <property type="entry name" value="Ribosomal protein S18"/>
    <property type="match status" value="1"/>
</dbReference>
<dbReference type="PANTHER" id="PTHR13479:SF66">
    <property type="entry name" value="LARGE RIBOSOMAL SUBUNIT PROTEIN ML66"/>
    <property type="match status" value="1"/>
</dbReference>
<feature type="region of interest" description="Disordered" evidence="8">
    <location>
        <begin position="140"/>
        <end position="160"/>
    </location>
</feature>
<evidence type="ECO:0000256" key="7">
    <source>
        <dbReference type="ARBA" id="ARBA00071652"/>
    </source>
</evidence>